<evidence type="ECO:0000256" key="2">
    <source>
        <dbReference type="ARBA" id="ARBA00009045"/>
    </source>
</evidence>
<keyword evidence="5 6" id="KW-0472">Membrane</keyword>
<comment type="caution">
    <text evidence="8">The sequence shown here is derived from an EMBL/GenBank/DDBJ whole genome shotgun (WGS) entry which is preliminary data.</text>
</comment>
<evidence type="ECO:0000256" key="3">
    <source>
        <dbReference type="ARBA" id="ARBA00022692"/>
    </source>
</evidence>
<keyword evidence="6" id="KW-0720">Serine protease</keyword>
<dbReference type="Proteomes" id="UP001443914">
    <property type="component" value="Unassembled WGS sequence"/>
</dbReference>
<feature type="transmembrane region" description="Helical" evidence="6">
    <location>
        <begin position="58"/>
        <end position="77"/>
    </location>
</feature>
<feature type="transmembrane region" description="Helical" evidence="6">
    <location>
        <begin position="166"/>
        <end position="184"/>
    </location>
</feature>
<keyword evidence="9" id="KW-1185">Reference proteome</keyword>
<evidence type="ECO:0000313" key="9">
    <source>
        <dbReference type="Proteomes" id="UP001443914"/>
    </source>
</evidence>
<keyword evidence="3 6" id="KW-0812">Transmembrane</keyword>
<dbReference type="InterPro" id="IPR022764">
    <property type="entry name" value="Peptidase_S54_rhomboid_dom"/>
</dbReference>
<dbReference type="EC" id="3.4.21.105" evidence="6"/>
<dbReference type="PANTHER" id="PTHR22936:SF75">
    <property type="entry name" value="RHOMBOID-LIKE PROTEIN 8"/>
    <property type="match status" value="1"/>
</dbReference>
<dbReference type="GO" id="GO:0006508">
    <property type="term" value="P:proteolysis"/>
    <property type="evidence" value="ECO:0007669"/>
    <property type="project" value="UniProtKB-KW"/>
</dbReference>
<sequence>MDSPKKSDILIDLSKSQEFSGAKNSAKNGFNNEEAEKEEEEQRISFFGSISKNKETTWVISLFVFVHLVVFFCTLMVNNCWGKSHGECIFMLFQPLSENPLLGPSSSVLDRMGAVQRMVLANSHGMWRLVSSPLLHAGAFHLIIGQSSVIFIGINIEQKYGPLRTAIIYLLSAFVGSMMAALFVENSPEVCSSGALFGLIGASFSGLLRDWNMYEKKYLAVTELLIVFTINFALGLLPFVDNFSNIAGFISGFLLGYVLFFSPQLRKPALHKGLFDYGVKNSVTLKQKLDRPVLRAVSLVLFTLMVCGLVLAVLYDINANKYCRWCRYVDCIPSRKWICDIKKPSCKTVESGGETALTCVARDSYKILPSANISAARLQELCTLLCS</sequence>
<dbReference type="Gene3D" id="1.20.1540.10">
    <property type="entry name" value="Rhomboid-like"/>
    <property type="match status" value="1"/>
</dbReference>
<comment type="similarity">
    <text evidence="2 6">Belongs to the peptidase S54 family.</text>
</comment>
<dbReference type="EMBL" id="JBDFQZ010000006">
    <property type="protein sequence ID" value="KAK9713796.1"/>
    <property type="molecule type" value="Genomic_DNA"/>
</dbReference>
<evidence type="ECO:0000256" key="6">
    <source>
        <dbReference type="RuleBase" id="RU362115"/>
    </source>
</evidence>
<dbReference type="SUPFAM" id="SSF144091">
    <property type="entry name" value="Rhomboid-like"/>
    <property type="match status" value="1"/>
</dbReference>
<feature type="transmembrane region" description="Helical" evidence="6">
    <location>
        <begin position="293"/>
        <end position="315"/>
    </location>
</feature>
<organism evidence="8 9">
    <name type="scientific">Saponaria officinalis</name>
    <name type="common">Common soapwort</name>
    <name type="synonym">Lychnis saponaria</name>
    <dbReference type="NCBI Taxonomy" id="3572"/>
    <lineage>
        <taxon>Eukaryota</taxon>
        <taxon>Viridiplantae</taxon>
        <taxon>Streptophyta</taxon>
        <taxon>Embryophyta</taxon>
        <taxon>Tracheophyta</taxon>
        <taxon>Spermatophyta</taxon>
        <taxon>Magnoliopsida</taxon>
        <taxon>eudicotyledons</taxon>
        <taxon>Gunneridae</taxon>
        <taxon>Pentapetalae</taxon>
        <taxon>Caryophyllales</taxon>
        <taxon>Caryophyllaceae</taxon>
        <taxon>Caryophylleae</taxon>
        <taxon>Saponaria</taxon>
    </lineage>
</organism>
<evidence type="ECO:0000256" key="5">
    <source>
        <dbReference type="ARBA" id="ARBA00023136"/>
    </source>
</evidence>
<evidence type="ECO:0000313" key="8">
    <source>
        <dbReference type="EMBL" id="KAK9713796.1"/>
    </source>
</evidence>
<evidence type="ECO:0000259" key="7">
    <source>
        <dbReference type="Pfam" id="PF01694"/>
    </source>
</evidence>
<comment type="catalytic activity">
    <reaction evidence="6">
        <text>Cleaves type-1 transmembrane domains using a catalytic dyad composed of serine and histidine that are contributed by different transmembrane domains.</text>
        <dbReference type="EC" id="3.4.21.105"/>
    </reaction>
</comment>
<feature type="domain" description="Peptidase S54 rhomboid" evidence="7">
    <location>
        <begin position="125"/>
        <end position="260"/>
    </location>
</feature>
<keyword evidence="6" id="KW-0378">Hydrolase</keyword>
<dbReference type="InterPro" id="IPR035952">
    <property type="entry name" value="Rhomboid-like_sf"/>
</dbReference>
<dbReference type="InterPro" id="IPR002610">
    <property type="entry name" value="Peptidase_S54_rhomboid-like"/>
</dbReference>
<keyword evidence="4 6" id="KW-1133">Transmembrane helix</keyword>
<dbReference type="AlphaFoldDB" id="A0AAW1K675"/>
<feature type="transmembrane region" description="Helical" evidence="6">
    <location>
        <begin position="190"/>
        <end position="208"/>
    </location>
</feature>
<reference evidence="8" key="1">
    <citation type="submission" date="2024-03" db="EMBL/GenBank/DDBJ databases">
        <title>WGS assembly of Saponaria officinalis var. Norfolk2.</title>
        <authorList>
            <person name="Jenkins J."/>
            <person name="Shu S."/>
            <person name="Grimwood J."/>
            <person name="Barry K."/>
            <person name="Goodstein D."/>
            <person name="Schmutz J."/>
            <person name="Leebens-Mack J."/>
            <person name="Osbourn A."/>
        </authorList>
    </citation>
    <scope>NUCLEOTIDE SEQUENCE [LARGE SCALE GENOMIC DNA]</scope>
    <source>
        <strain evidence="8">JIC</strain>
    </source>
</reference>
<proteinExistence type="inferred from homology"/>
<gene>
    <name evidence="8" type="ORF">RND81_06G052100</name>
</gene>
<evidence type="ECO:0000256" key="1">
    <source>
        <dbReference type="ARBA" id="ARBA00004141"/>
    </source>
</evidence>
<dbReference type="GO" id="GO:0016020">
    <property type="term" value="C:membrane"/>
    <property type="evidence" value="ECO:0007669"/>
    <property type="project" value="UniProtKB-SubCell"/>
</dbReference>
<dbReference type="Pfam" id="PF01694">
    <property type="entry name" value="Rhomboid"/>
    <property type="match status" value="1"/>
</dbReference>
<protein>
    <recommendedName>
        <fullName evidence="6">RHOMBOID-like protein</fullName>
        <ecNumber evidence="6">3.4.21.105</ecNumber>
    </recommendedName>
</protein>
<feature type="transmembrane region" description="Helical" evidence="6">
    <location>
        <begin position="246"/>
        <end position="262"/>
    </location>
</feature>
<keyword evidence="6" id="KW-0645">Protease</keyword>
<dbReference type="GO" id="GO:0004252">
    <property type="term" value="F:serine-type endopeptidase activity"/>
    <property type="evidence" value="ECO:0007669"/>
    <property type="project" value="InterPro"/>
</dbReference>
<feature type="transmembrane region" description="Helical" evidence="6">
    <location>
        <begin position="134"/>
        <end position="154"/>
    </location>
</feature>
<comment type="subcellular location">
    <subcellularLocation>
        <location evidence="1 6">Membrane</location>
        <topology evidence="1 6">Multi-pass membrane protein</topology>
    </subcellularLocation>
</comment>
<comment type="function">
    <text evidence="6">Serine protease involved in intramembrane proteolysis.</text>
</comment>
<accession>A0AAW1K675</accession>
<feature type="transmembrane region" description="Helical" evidence="6">
    <location>
        <begin position="220"/>
        <end position="240"/>
    </location>
</feature>
<dbReference type="PANTHER" id="PTHR22936">
    <property type="entry name" value="RHOMBOID-RELATED"/>
    <property type="match status" value="1"/>
</dbReference>
<name>A0AAW1K675_SAPOF</name>
<evidence type="ECO:0000256" key="4">
    <source>
        <dbReference type="ARBA" id="ARBA00022989"/>
    </source>
</evidence>